<accession>A0A914HSD2</accession>
<feature type="compositionally biased region" description="Polar residues" evidence="1">
    <location>
        <begin position="73"/>
        <end position="84"/>
    </location>
</feature>
<keyword evidence="2" id="KW-1185">Reference proteome</keyword>
<sequence length="318" mass="36585">MKYSEKAGGTKAKPPNLKMPAPTNFGQNVHHQIDRQNTQIGQIEPNSTDQLGQIDPKTEQNPPLTESDHSGQIEPNSSDQNPPLTESDHSGQIEPNSTDQNAHLTESDHSDYAEDEQKRNIIDKFQAMKDEFKQKGKFSAKEWNQIEEKIAKHLKVNRSKIYEWKKEFGLSRKAFYAEEERKHLVEKFNEMKAELTQAGLKNSYSNQIDEIVAKELGISFVTIYKWKSELGQIEPKHKHPHSKQMELMKRYYEIKDQIPKIIDKDIAKILKIGSATLVRWKRQFKRQQFHPNSVDGHSVEENAAANVQEIENITSGSI</sequence>
<feature type="compositionally biased region" description="Basic and acidic residues" evidence="1">
    <location>
        <begin position="105"/>
        <end position="115"/>
    </location>
</feature>
<dbReference type="AlphaFoldDB" id="A0A914HSD2"/>
<organism evidence="2 3">
    <name type="scientific">Globodera rostochiensis</name>
    <name type="common">Golden nematode worm</name>
    <name type="synonym">Heterodera rostochiensis</name>
    <dbReference type="NCBI Taxonomy" id="31243"/>
    <lineage>
        <taxon>Eukaryota</taxon>
        <taxon>Metazoa</taxon>
        <taxon>Ecdysozoa</taxon>
        <taxon>Nematoda</taxon>
        <taxon>Chromadorea</taxon>
        <taxon>Rhabditida</taxon>
        <taxon>Tylenchina</taxon>
        <taxon>Tylenchomorpha</taxon>
        <taxon>Tylenchoidea</taxon>
        <taxon>Heteroderidae</taxon>
        <taxon>Heteroderinae</taxon>
        <taxon>Globodera</taxon>
    </lineage>
</organism>
<reference evidence="3" key="1">
    <citation type="submission" date="2022-11" db="UniProtKB">
        <authorList>
            <consortium name="WormBaseParasite"/>
        </authorList>
    </citation>
    <scope>IDENTIFICATION</scope>
</reference>
<feature type="compositionally biased region" description="Polar residues" evidence="1">
    <location>
        <begin position="24"/>
        <end position="51"/>
    </location>
</feature>
<feature type="region of interest" description="Disordered" evidence="1">
    <location>
        <begin position="1"/>
        <end position="115"/>
    </location>
</feature>
<dbReference type="WBParaSite" id="Gr19_v10_g3312.t1">
    <property type="protein sequence ID" value="Gr19_v10_g3312.t1"/>
    <property type="gene ID" value="Gr19_v10_g3312"/>
</dbReference>
<protein>
    <submittedName>
        <fullName evidence="3">Transposase</fullName>
    </submittedName>
</protein>
<evidence type="ECO:0000313" key="3">
    <source>
        <dbReference type="WBParaSite" id="Gr19_v10_g3312.t1"/>
    </source>
</evidence>
<evidence type="ECO:0000256" key="1">
    <source>
        <dbReference type="SAM" id="MobiDB-lite"/>
    </source>
</evidence>
<evidence type="ECO:0000313" key="2">
    <source>
        <dbReference type="Proteomes" id="UP000887572"/>
    </source>
</evidence>
<feature type="compositionally biased region" description="Polar residues" evidence="1">
    <location>
        <begin position="93"/>
        <end position="104"/>
    </location>
</feature>
<name>A0A914HSD2_GLORO</name>
<dbReference type="Proteomes" id="UP000887572">
    <property type="component" value="Unplaced"/>
</dbReference>
<proteinExistence type="predicted"/>